<comment type="subcellular location">
    <subcellularLocation>
        <location evidence="1 7">Nucleus</location>
    </subcellularLocation>
</comment>
<dbReference type="GO" id="GO:0000977">
    <property type="term" value="F:RNA polymerase II transcription regulatory region sequence-specific DNA binding"/>
    <property type="evidence" value="ECO:0007669"/>
    <property type="project" value="TreeGrafter"/>
</dbReference>
<dbReference type="InterPro" id="IPR036388">
    <property type="entry name" value="WH-like_DNA-bd_sf"/>
</dbReference>
<evidence type="ECO:0000256" key="7">
    <source>
        <dbReference type="RuleBase" id="RU003796"/>
    </source>
</evidence>
<dbReference type="SUPFAM" id="SSF144074">
    <property type="entry name" value="E2F-DP heterodimerization region"/>
    <property type="match status" value="1"/>
</dbReference>
<sequence length="479" mass="53929">MNQHNTMNLIIREANGQQKIIKVLHSGGSSAKQLVPSSVQNLISTQNGQEIMQASVGASHVTTGQVLRKVNVQTKSGTRVVTLPVQQTTNTPLKRSPQIVQKTLKLTPQQLATLKMVPLKTQPKVITVQSSQMNNSSLNASDIAMQNNVQVTANGVKIISPGILDHTRKRHEPENDYAPEFSNTKRRKTDKVGKGLRHFSMKVCEKVRLKGTTSYNEVADELVTEFTFGLHGNNQDNQQYDQKNIRRRVYDALNVLMAMNIISKEKKEIRWLGLPTNSEEECKNLEKDKLKRLERIKAKTQQLHDLILQQVSFKSLVERNKKAQERGHTPHTNSTIELPFIIVNTDKKTNIDCSISNDKSEYLFHFEDKFQIHDDIEILKRMGLDLGLSKGESSAEDIAKAKTMVPRSLESYVEELGRGIRPEDYLLPVYDGECDDNVVEIPETLLYTSGAFPDASISLEDHSISDVESDESESETDIN</sequence>
<evidence type="ECO:0000259" key="8">
    <source>
        <dbReference type="SMART" id="SM01138"/>
    </source>
</evidence>
<dbReference type="InterPro" id="IPR038168">
    <property type="entry name" value="TF_DP_C_sf"/>
</dbReference>
<organism evidence="10">
    <name type="scientific">Xenopsylla cheopis</name>
    <name type="common">Oriental rat flea</name>
    <name type="synonym">Pulex cheopis</name>
    <dbReference type="NCBI Taxonomy" id="163159"/>
    <lineage>
        <taxon>Eukaryota</taxon>
        <taxon>Metazoa</taxon>
        <taxon>Ecdysozoa</taxon>
        <taxon>Arthropoda</taxon>
        <taxon>Hexapoda</taxon>
        <taxon>Insecta</taxon>
        <taxon>Pterygota</taxon>
        <taxon>Neoptera</taxon>
        <taxon>Endopterygota</taxon>
        <taxon>Siphonaptera</taxon>
        <taxon>Pulicidae</taxon>
        <taxon>Xenopsyllinae</taxon>
        <taxon>Xenopsylla</taxon>
    </lineage>
</organism>
<dbReference type="PANTHER" id="PTHR12548">
    <property type="entry name" value="TRANSCRIPTION FACTOR DP"/>
    <property type="match status" value="1"/>
</dbReference>
<evidence type="ECO:0000313" key="10">
    <source>
        <dbReference type="EMBL" id="NOV43899.1"/>
    </source>
</evidence>
<dbReference type="Gene3D" id="1.20.140.80">
    <property type="entry name" value="Transcription factor DP"/>
    <property type="match status" value="1"/>
</dbReference>
<evidence type="ECO:0000256" key="4">
    <source>
        <dbReference type="ARBA" id="ARBA00023125"/>
    </source>
</evidence>
<dbReference type="FunFam" id="1.10.10.10:FF:000047">
    <property type="entry name" value="Transcription factor"/>
    <property type="match status" value="1"/>
</dbReference>
<reference evidence="10" key="1">
    <citation type="submission" date="2020-03" db="EMBL/GenBank/DDBJ databases">
        <title>Transcriptomic Profiling of the Digestive Tract of the Rat Flea, Xenopsylla cheopis, Following Blood Feeding and Infection with Yersinia pestis.</title>
        <authorList>
            <person name="Bland D.M."/>
            <person name="Martens C.A."/>
            <person name="Virtaneva K."/>
            <person name="Kanakabandi K."/>
            <person name="Long D."/>
            <person name="Rosenke R."/>
            <person name="Saturday G.A."/>
            <person name="Hoyt F.H."/>
            <person name="Bruno D.P."/>
            <person name="Ribeiro J.M.C."/>
            <person name="Hinnebusch J."/>
        </authorList>
    </citation>
    <scope>NUCLEOTIDE SEQUENCE</scope>
</reference>
<evidence type="ECO:0000256" key="3">
    <source>
        <dbReference type="ARBA" id="ARBA00023015"/>
    </source>
</evidence>
<dbReference type="Pfam" id="PF02319">
    <property type="entry name" value="WHD_E2F_TDP"/>
    <property type="match status" value="1"/>
</dbReference>
<keyword evidence="3 7" id="KW-0805">Transcription regulation</keyword>
<evidence type="ECO:0000256" key="2">
    <source>
        <dbReference type="ARBA" id="ARBA00010940"/>
    </source>
</evidence>
<proteinExistence type="inferred from homology"/>
<evidence type="ECO:0000256" key="1">
    <source>
        <dbReference type="ARBA" id="ARBA00004123"/>
    </source>
</evidence>
<keyword evidence="4 7" id="KW-0238">DNA-binding</keyword>
<dbReference type="InterPro" id="IPR015648">
    <property type="entry name" value="Transcrpt_fac_DP"/>
</dbReference>
<comment type="similarity">
    <text evidence="2 7">Belongs to the E2F/DP family.</text>
</comment>
<dbReference type="AlphaFoldDB" id="A0A6M2DCM9"/>
<dbReference type="GO" id="GO:0005634">
    <property type="term" value="C:nucleus"/>
    <property type="evidence" value="ECO:0007669"/>
    <property type="project" value="UniProtKB-SubCell"/>
</dbReference>
<dbReference type="SMART" id="SM01138">
    <property type="entry name" value="DP"/>
    <property type="match status" value="1"/>
</dbReference>
<dbReference type="CDD" id="cd14458">
    <property type="entry name" value="DP_DD"/>
    <property type="match status" value="1"/>
</dbReference>
<dbReference type="GO" id="GO:0000981">
    <property type="term" value="F:DNA-binding transcription factor activity, RNA polymerase II-specific"/>
    <property type="evidence" value="ECO:0007669"/>
    <property type="project" value="TreeGrafter"/>
</dbReference>
<dbReference type="EMBL" id="GIIL01000173">
    <property type="protein sequence ID" value="NOV43899.1"/>
    <property type="molecule type" value="Transcribed_RNA"/>
</dbReference>
<dbReference type="SUPFAM" id="SSF46785">
    <property type="entry name" value="Winged helix' DNA-binding domain"/>
    <property type="match status" value="1"/>
</dbReference>
<protein>
    <submittedName>
        <fullName evidence="10">Putative e2f-like protein</fullName>
    </submittedName>
</protein>
<feature type="domain" description="Transcription factor DP C-terminal" evidence="8">
    <location>
        <begin position="280"/>
        <end position="423"/>
    </location>
</feature>
<dbReference type="GO" id="GO:0005667">
    <property type="term" value="C:transcription regulator complex"/>
    <property type="evidence" value="ECO:0007669"/>
    <property type="project" value="InterPro"/>
</dbReference>
<evidence type="ECO:0000256" key="5">
    <source>
        <dbReference type="ARBA" id="ARBA00023163"/>
    </source>
</evidence>
<evidence type="ECO:0000256" key="6">
    <source>
        <dbReference type="ARBA" id="ARBA00023242"/>
    </source>
</evidence>
<dbReference type="FunFam" id="1.20.140.80:FF:000001">
    <property type="entry name" value="Transcription factor"/>
    <property type="match status" value="1"/>
</dbReference>
<dbReference type="SMART" id="SM01372">
    <property type="entry name" value="E2F_TDP"/>
    <property type="match status" value="1"/>
</dbReference>
<dbReference type="InterPro" id="IPR037241">
    <property type="entry name" value="E2F-DP_heterodim"/>
</dbReference>
<accession>A0A6M2DCM9</accession>
<dbReference type="Gene3D" id="1.10.10.10">
    <property type="entry name" value="Winged helix-like DNA-binding domain superfamily/Winged helix DNA-binding domain"/>
    <property type="match status" value="1"/>
</dbReference>
<keyword evidence="6 7" id="KW-0539">Nucleus</keyword>
<dbReference type="InterPro" id="IPR014889">
    <property type="entry name" value="Transc_factor_DP_C"/>
</dbReference>
<dbReference type="GO" id="GO:0051726">
    <property type="term" value="P:regulation of cell cycle"/>
    <property type="evidence" value="ECO:0007669"/>
    <property type="project" value="InterPro"/>
</dbReference>
<keyword evidence="5 7" id="KW-0804">Transcription</keyword>
<name>A0A6M2DCM9_XENCH</name>
<feature type="domain" description="E2F/DP family winged-helix DNA-binding" evidence="9">
    <location>
        <begin position="191"/>
        <end position="273"/>
    </location>
</feature>
<dbReference type="InterPro" id="IPR003316">
    <property type="entry name" value="E2F_WHTH_DNA-bd_dom"/>
</dbReference>
<dbReference type="PANTHER" id="PTHR12548:SF9">
    <property type="entry name" value="TRANSCRIPTION FACTOR DP"/>
    <property type="match status" value="1"/>
</dbReference>
<evidence type="ECO:0000259" key="9">
    <source>
        <dbReference type="SMART" id="SM01372"/>
    </source>
</evidence>
<dbReference type="Pfam" id="PF08781">
    <property type="entry name" value="DP"/>
    <property type="match status" value="1"/>
</dbReference>
<dbReference type="InterPro" id="IPR036390">
    <property type="entry name" value="WH_DNA-bd_sf"/>
</dbReference>